<dbReference type="PANTHER" id="PTHR34301">
    <property type="entry name" value="DNA-BINDING PROTEIN-RELATED"/>
    <property type="match status" value="1"/>
</dbReference>
<evidence type="ECO:0000259" key="1">
    <source>
        <dbReference type="SMART" id="SM00382"/>
    </source>
</evidence>
<gene>
    <name evidence="2" type="ORF">SAMN06265222_12287</name>
</gene>
<dbReference type="Pfam" id="PF20703">
    <property type="entry name" value="nSTAND1"/>
    <property type="match status" value="1"/>
</dbReference>
<name>A0ABY1QQ08_9BACT</name>
<dbReference type="RefSeq" id="WP_283435336.1">
    <property type="nucleotide sequence ID" value="NZ_FXUG01000022.1"/>
</dbReference>
<dbReference type="Gene3D" id="3.40.50.300">
    <property type="entry name" value="P-loop containing nucleotide triphosphate hydrolases"/>
    <property type="match status" value="1"/>
</dbReference>
<dbReference type="PANTHER" id="PTHR34301:SF8">
    <property type="entry name" value="ATPASE DOMAIN-CONTAINING PROTEIN"/>
    <property type="match status" value="1"/>
</dbReference>
<feature type="domain" description="AAA+ ATPase" evidence="1">
    <location>
        <begin position="49"/>
        <end position="224"/>
    </location>
</feature>
<accession>A0ABY1QQ08</accession>
<organism evidence="2 3">
    <name type="scientific">Neorhodopirellula lusitana</name>
    <dbReference type="NCBI Taxonomy" id="445327"/>
    <lineage>
        <taxon>Bacteria</taxon>
        <taxon>Pseudomonadati</taxon>
        <taxon>Planctomycetota</taxon>
        <taxon>Planctomycetia</taxon>
        <taxon>Pirellulales</taxon>
        <taxon>Pirellulaceae</taxon>
        <taxon>Neorhodopirellula</taxon>
    </lineage>
</organism>
<keyword evidence="3" id="KW-1185">Reference proteome</keyword>
<evidence type="ECO:0000313" key="3">
    <source>
        <dbReference type="Proteomes" id="UP001158067"/>
    </source>
</evidence>
<proteinExistence type="predicted"/>
<protein>
    <submittedName>
        <fullName evidence="2">ATPase family associated with various cellular activities (AAA)</fullName>
    </submittedName>
</protein>
<dbReference type="EMBL" id="FXUG01000022">
    <property type="protein sequence ID" value="SMP77074.1"/>
    <property type="molecule type" value="Genomic_DNA"/>
</dbReference>
<dbReference type="InterPro" id="IPR027417">
    <property type="entry name" value="P-loop_NTPase"/>
</dbReference>
<dbReference type="Proteomes" id="UP001158067">
    <property type="component" value="Unassembled WGS sequence"/>
</dbReference>
<comment type="caution">
    <text evidence="2">The sequence shown here is derived from an EMBL/GenBank/DDBJ whole genome shotgun (WGS) entry which is preliminary data.</text>
</comment>
<dbReference type="SUPFAM" id="SSF52540">
    <property type="entry name" value="P-loop containing nucleoside triphosphate hydrolases"/>
    <property type="match status" value="1"/>
</dbReference>
<dbReference type="InterPro" id="IPR049052">
    <property type="entry name" value="nSTAND1"/>
</dbReference>
<reference evidence="2 3" key="1">
    <citation type="submission" date="2017-05" db="EMBL/GenBank/DDBJ databases">
        <authorList>
            <person name="Varghese N."/>
            <person name="Submissions S."/>
        </authorList>
    </citation>
    <scope>NUCLEOTIDE SEQUENCE [LARGE SCALE GENOMIC DNA]</scope>
    <source>
        <strain evidence="2 3">DSM 25457</strain>
    </source>
</reference>
<dbReference type="SMART" id="SM00382">
    <property type="entry name" value="AAA"/>
    <property type="match status" value="1"/>
</dbReference>
<dbReference type="InterPro" id="IPR003593">
    <property type="entry name" value="AAA+_ATPase"/>
</dbReference>
<sequence>MPSISDTQNIEIWEKAKTVFLPFTPIKLVELFQGRKSEIQRVTDSLNTPGRHVVLFGDRGVGKTSLANLTSFYANWDDGDIFEHSCLSTDSFRTIFDSVFGETGKGLLCRESFVEQVAKCGSSNFSLVKGKRDRLEPVAEFQVDPTSVFETLQDLKVLIILDEFDRVTSDDAKLAIAEMVKKLSDTEADSKLLIVGVARTIVDLIGMHPSAVRAFEQVEMARMEEKEIEEILLSGFKRVGIRIPILLVEKVASLADGYPHFAHLLGLKLVEAALNRLMNKESQDLTVTREDYGPAIAAAILGSMYSLKDAYIRGTETPGVKTQMYRLVLEGIAIQSDVEVPLQRILDYINELGRTKEIKAQNISTHLGMLVNPEKRNVLERPRTGFYRFQDPMLRAYVRMQIAEMKLAETPQYRQMEFKFT</sequence>
<evidence type="ECO:0000313" key="2">
    <source>
        <dbReference type="EMBL" id="SMP77074.1"/>
    </source>
</evidence>